<keyword evidence="2" id="KW-0812">Transmembrane</keyword>
<dbReference type="InterPro" id="IPR029044">
    <property type="entry name" value="Nucleotide-diphossugar_trans"/>
</dbReference>
<dbReference type="OrthoDB" id="2014201at2759"/>
<keyword evidence="2" id="KW-1133">Transmembrane helix</keyword>
<dbReference type="HOGENOM" id="CLU_048469_0_0_1"/>
<feature type="transmembrane region" description="Helical" evidence="2">
    <location>
        <begin position="69"/>
        <end position="88"/>
    </location>
</feature>
<dbReference type="AlphaFoldDB" id="R9P051"/>
<dbReference type="Proteomes" id="UP000014071">
    <property type="component" value="Unassembled WGS sequence"/>
</dbReference>
<dbReference type="eggNOG" id="KOG1950">
    <property type="taxonomic scope" value="Eukaryota"/>
</dbReference>
<keyword evidence="2" id="KW-0472">Membrane</keyword>
<dbReference type="SUPFAM" id="SSF53448">
    <property type="entry name" value="Nucleotide-diphospho-sugar transferases"/>
    <property type="match status" value="1"/>
</dbReference>
<keyword evidence="3" id="KW-0808">Transferase</keyword>
<name>R9P051_PSEHS</name>
<dbReference type="RefSeq" id="XP_012187949.1">
    <property type="nucleotide sequence ID" value="XM_012332559.1"/>
</dbReference>
<dbReference type="GO" id="GO:0016740">
    <property type="term" value="F:transferase activity"/>
    <property type="evidence" value="ECO:0007669"/>
    <property type="project" value="UniProtKB-KW"/>
</dbReference>
<dbReference type="InterPro" id="IPR050587">
    <property type="entry name" value="GNT1/Glycosyltrans_8"/>
</dbReference>
<proteinExistence type="predicted"/>
<dbReference type="Gene3D" id="3.90.550.10">
    <property type="entry name" value="Spore Coat Polysaccharide Biosynthesis Protein SpsA, Chain A"/>
    <property type="match status" value="1"/>
</dbReference>
<keyword evidence="4" id="KW-1185">Reference proteome</keyword>
<dbReference type="STRING" id="1305764.R9P051"/>
<gene>
    <name evidence="3" type="ORF">PHSY_001933</name>
</gene>
<evidence type="ECO:0000313" key="3">
    <source>
        <dbReference type="EMBL" id="GAC94362.1"/>
    </source>
</evidence>
<dbReference type="GeneID" id="24107228"/>
<sequence length="409" mass="47406">MVAIHSPYQSVDEADSREEDRLDFEQSGKESLESLNIERGEHHSLHYSQGLHPRHWAFQDKTRKRGLRLLLIIVPVLLVAGGLLGLLAQSLTSSAAAKTQALNEPKRLKVAYATLLSAKDENVAKESTIYDDKYFVATRILGYQLLHDPETRTQLGAPFVVIATPNVSQAKVDRLERDGITVFRAKQEIDPPLYRKYDRNRFIGVWNKLYVWQWTQYDRVVFIDNDHILLKRLDDIFDETAAQTFPNVNNQTLVYADEEPQPTEYVFAGQHEIKQSGHHHPPTQEDFEPGWTGIDYANGGFFVTKPDVKMFNYMQSILRVKDKFTPYWAEQDLLNHVFNPAGNLPVKMLPPLWSLHRPTIEDTSESVGIHALHEKWWNVWQSKEMQEKMQAIRWKMEGFYTAWDTYIKP</sequence>
<evidence type="ECO:0000256" key="1">
    <source>
        <dbReference type="SAM" id="MobiDB-lite"/>
    </source>
</evidence>
<dbReference type="EMBL" id="DF238784">
    <property type="protein sequence ID" value="GAC94362.1"/>
    <property type="molecule type" value="Genomic_DNA"/>
</dbReference>
<reference evidence="4" key="1">
    <citation type="journal article" date="2013" name="Genome Announc.">
        <title>Draft genome sequence of the basidiomycetous yeast-like fungus Pseudozyma hubeiensis SY62, which produces an abundant amount of the biosurfactant mannosylerythritol lipids.</title>
        <authorList>
            <person name="Konishi M."/>
            <person name="Hatada Y."/>
            <person name="Horiuchi J."/>
        </authorList>
    </citation>
    <scope>NUCLEOTIDE SEQUENCE [LARGE SCALE GENOMIC DNA]</scope>
    <source>
        <strain evidence="4">SY62</strain>
    </source>
</reference>
<accession>R9P051</accession>
<organism evidence="3 4">
    <name type="scientific">Pseudozyma hubeiensis (strain SY62)</name>
    <name type="common">Yeast</name>
    <dbReference type="NCBI Taxonomy" id="1305764"/>
    <lineage>
        <taxon>Eukaryota</taxon>
        <taxon>Fungi</taxon>
        <taxon>Dikarya</taxon>
        <taxon>Basidiomycota</taxon>
        <taxon>Ustilaginomycotina</taxon>
        <taxon>Ustilaginomycetes</taxon>
        <taxon>Ustilaginales</taxon>
        <taxon>Ustilaginaceae</taxon>
        <taxon>Pseudozyma</taxon>
    </lineage>
</organism>
<dbReference type="PANTHER" id="PTHR11183">
    <property type="entry name" value="GLYCOGENIN SUBFAMILY MEMBER"/>
    <property type="match status" value="1"/>
</dbReference>
<evidence type="ECO:0000256" key="2">
    <source>
        <dbReference type="SAM" id="Phobius"/>
    </source>
</evidence>
<evidence type="ECO:0000313" key="4">
    <source>
        <dbReference type="Proteomes" id="UP000014071"/>
    </source>
</evidence>
<protein>
    <submittedName>
        <fullName evidence="3">Glycosyltransferase</fullName>
    </submittedName>
</protein>
<feature type="region of interest" description="Disordered" evidence="1">
    <location>
        <begin position="1"/>
        <end position="25"/>
    </location>
</feature>